<evidence type="ECO:0000313" key="2">
    <source>
        <dbReference type="EMBL" id="SER34134.1"/>
    </source>
</evidence>
<dbReference type="STRING" id="180197.SAMN02982919_02181"/>
<keyword evidence="3" id="KW-1185">Reference proteome</keyword>
<dbReference type="Gene3D" id="3.40.33.10">
    <property type="entry name" value="CAP"/>
    <property type="match status" value="1"/>
</dbReference>
<organism evidence="2 3">
    <name type="scientific">Giesbergeria anulus</name>
    <dbReference type="NCBI Taxonomy" id="180197"/>
    <lineage>
        <taxon>Bacteria</taxon>
        <taxon>Pseudomonadati</taxon>
        <taxon>Pseudomonadota</taxon>
        <taxon>Betaproteobacteria</taxon>
        <taxon>Burkholderiales</taxon>
        <taxon>Comamonadaceae</taxon>
        <taxon>Giesbergeria</taxon>
    </lineage>
</organism>
<feature type="chain" id="PRO_5011617380" evidence="1">
    <location>
        <begin position="25"/>
        <end position="537"/>
    </location>
</feature>
<name>A0A1H9NDS7_9BURK</name>
<dbReference type="RefSeq" id="WP_091457372.1">
    <property type="nucleotide sequence ID" value="NZ_FOGD01000007.1"/>
</dbReference>
<dbReference type="OrthoDB" id="6654019at2"/>
<reference evidence="2 3" key="1">
    <citation type="submission" date="2016-10" db="EMBL/GenBank/DDBJ databases">
        <authorList>
            <person name="de Groot N.N."/>
        </authorList>
    </citation>
    <scope>NUCLEOTIDE SEQUENCE [LARGE SCALE GENOMIC DNA]</scope>
    <source>
        <strain evidence="2 3">ATCC 35958</strain>
    </source>
</reference>
<protein>
    <submittedName>
        <fullName evidence="2">Cysteine-rich secretory protein family protein</fullName>
    </submittedName>
</protein>
<feature type="signal peptide" evidence="1">
    <location>
        <begin position="1"/>
        <end position="24"/>
    </location>
</feature>
<keyword evidence="1" id="KW-0732">Signal</keyword>
<gene>
    <name evidence="2" type="ORF">SAMN02982919_02181</name>
</gene>
<evidence type="ECO:0000313" key="3">
    <source>
        <dbReference type="Proteomes" id="UP000199766"/>
    </source>
</evidence>
<evidence type="ECO:0000256" key="1">
    <source>
        <dbReference type="SAM" id="SignalP"/>
    </source>
</evidence>
<sequence length="537" mass="58579">MLTTFAPRSLSILALACYASIASAQSTPVVPTDLVLSKPSWTTETEDPKFFLHQGYAGAIEAIDMAGCVFSQPKVLKFSTATPPVTNYGLVLIDPSEARKLPRGENSITIDCAGKKTSFVVNNSYPDLTKTVARFDDSDRQAMKLIVTRPPAEVSASLRGVTFWVAASVPGSVFGVPDQQLFFLVPKAGGGTEWRQLTSDVLSVAFAKNQSAANPSHEFPVNFGFTKEEMAAINAKVLFAYQIDGSDIKVLDYSYDPKIETMIAGKYAEPGRLHAYETLNRVRAITGLGYFEQDVALDKAAQAHADYVKINGGGQYYSHDEVPGLPGFSGISPSDRALSAGYSSTFAVGEVMSGSNGGSNSSVWELLGGPYHAFIILDKFRYYGIGFNDNVYVTDFANKPNNPQKVIDKSTVAIYPCNDIVVNVQSQGYEIPSPSVLNEKQDFGYSSTAIVSIGQKITVDSWELRDASKKIIPTVVMTKDNDTRNLTREYFASLIPLNPLPRVETSYTSVLKGKNNGIPFEKTCTWRTTAFRNFWAN</sequence>
<dbReference type="Proteomes" id="UP000199766">
    <property type="component" value="Unassembled WGS sequence"/>
</dbReference>
<accession>A0A1H9NDS7</accession>
<dbReference type="AlphaFoldDB" id="A0A1H9NDS7"/>
<dbReference type="EMBL" id="FOGD01000007">
    <property type="protein sequence ID" value="SER34134.1"/>
    <property type="molecule type" value="Genomic_DNA"/>
</dbReference>
<proteinExistence type="predicted"/>
<dbReference type="InterPro" id="IPR035940">
    <property type="entry name" value="CAP_sf"/>
</dbReference>